<sequence>MAIGHWNNLTEAQKLTQSQLIPGIIEEDIKRNNLLDIIPVAQAMGQSIKWNREVSANEDDVSNIAIGGQLSWSASKTYDQQEVELKRKYIQRILDSFIPDVYGTINDYEATVLVEMKKALVRNFGDALVYDDTTFGDGASGEDMDGLHAWAAVQTGTELDIELSGALSLRQLRIQHDAMKYGIDFCYIPYVIARRIDAAYQEAGLAQLATGTAGTMGAITYGIDDHGKRVSFFDGIPFLRTDFLMEETADTGEGSDARAKSTSGSNWSLFNIRLGDVFNGEPGLGLGFGNTEMLGQFYKIVPFDKLEDFDAQGLRLVTYANPLLGSKLALGRVYDVTDAAVVF</sequence>
<dbReference type="AlphaFoldDB" id="A0A0F9H9X7"/>
<dbReference type="EMBL" id="LAZR01015689">
    <property type="protein sequence ID" value="KKM07825.1"/>
    <property type="molecule type" value="Genomic_DNA"/>
</dbReference>
<accession>A0A0F9H9X7</accession>
<reference evidence="1" key="1">
    <citation type="journal article" date="2015" name="Nature">
        <title>Complex archaea that bridge the gap between prokaryotes and eukaryotes.</title>
        <authorList>
            <person name="Spang A."/>
            <person name="Saw J.H."/>
            <person name="Jorgensen S.L."/>
            <person name="Zaremba-Niedzwiedzka K."/>
            <person name="Martijn J."/>
            <person name="Lind A.E."/>
            <person name="van Eijk R."/>
            <person name="Schleper C."/>
            <person name="Guy L."/>
            <person name="Ettema T.J."/>
        </authorList>
    </citation>
    <scope>NUCLEOTIDE SEQUENCE</scope>
</reference>
<evidence type="ECO:0008006" key="2">
    <source>
        <dbReference type="Google" id="ProtNLM"/>
    </source>
</evidence>
<evidence type="ECO:0000313" key="1">
    <source>
        <dbReference type="EMBL" id="KKM07825.1"/>
    </source>
</evidence>
<proteinExistence type="predicted"/>
<protein>
    <recommendedName>
        <fullName evidence="2">Major capsid protein</fullName>
    </recommendedName>
</protein>
<organism evidence="1">
    <name type="scientific">marine sediment metagenome</name>
    <dbReference type="NCBI Taxonomy" id="412755"/>
    <lineage>
        <taxon>unclassified sequences</taxon>
        <taxon>metagenomes</taxon>
        <taxon>ecological metagenomes</taxon>
    </lineage>
</organism>
<name>A0A0F9H9X7_9ZZZZ</name>
<comment type="caution">
    <text evidence="1">The sequence shown here is derived from an EMBL/GenBank/DDBJ whole genome shotgun (WGS) entry which is preliminary data.</text>
</comment>
<gene>
    <name evidence="1" type="ORF">LCGC14_1730010</name>
</gene>